<feature type="transmembrane region" description="Helical" evidence="9">
    <location>
        <begin position="172"/>
        <end position="190"/>
    </location>
</feature>
<evidence type="ECO:0000256" key="4">
    <source>
        <dbReference type="ARBA" id="ARBA00022475"/>
    </source>
</evidence>
<feature type="transmembrane region" description="Helical" evidence="9">
    <location>
        <begin position="249"/>
        <end position="269"/>
    </location>
</feature>
<reference evidence="11 12" key="1">
    <citation type="submission" date="2018-09" db="EMBL/GenBank/DDBJ databases">
        <title>Complete genome sequence of Euzebya sp. DY32-46 isolated from seawater of Pacific Ocean.</title>
        <authorList>
            <person name="Xu L."/>
            <person name="Wu Y.-H."/>
            <person name="Xu X.-W."/>
        </authorList>
    </citation>
    <scope>NUCLEOTIDE SEQUENCE [LARGE SCALE GENOMIC DNA]</scope>
    <source>
        <strain evidence="11 12">DY32-46</strain>
    </source>
</reference>
<dbReference type="Pfam" id="PF01061">
    <property type="entry name" value="ABC2_membrane"/>
    <property type="match status" value="1"/>
</dbReference>
<keyword evidence="4 9" id="KW-1003">Cell membrane</keyword>
<keyword evidence="3 9" id="KW-0813">Transport</keyword>
<comment type="similarity">
    <text evidence="2 9">Belongs to the ABC-2 integral membrane protein family.</text>
</comment>
<dbReference type="EMBL" id="CP031165">
    <property type="protein sequence ID" value="AXV05674.1"/>
    <property type="molecule type" value="Genomic_DNA"/>
</dbReference>
<gene>
    <name evidence="11" type="ORF">DVS28_a0973</name>
</gene>
<evidence type="ECO:0000256" key="5">
    <source>
        <dbReference type="ARBA" id="ARBA00022519"/>
    </source>
</evidence>
<feature type="domain" description="ABC transmembrane type-2" evidence="10">
    <location>
        <begin position="29"/>
        <end position="272"/>
    </location>
</feature>
<keyword evidence="12" id="KW-1185">Reference proteome</keyword>
<protein>
    <recommendedName>
        <fullName evidence="9">Transport permease protein</fullName>
    </recommendedName>
</protein>
<evidence type="ECO:0000256" key="6">
    <source>
        <dbReference type="ARBA" id="ARBA00022692"/>
    </source>
</evidence>
<evidence type="ECO:0000313" key="11">
    <source>
        <dbReference type="EMBL" id="AXV05674.1"/>
    </source>
</evidence>
<proteinExistence type="inferred from homology"/>
<feature type="transmembrane region" description="Helical" evidence="9">
    <location>
        <begin position="137"/>
        <end position="160"/>
    </location>
</feature>
<dbReference type="AlphaFoldDB" id="A0A346XTX7"/>
<keyword evidence="8 9" id="KW-0472">Membrane</keyword>
<evidence type="ECO:0000256" key="9">
    <source>
        <dbReference type="RuleBase" id="RU361157"/>
    </source>
</evidence>
<evidence type="ECO:0000256" key="1">
    <source>
        <dbReference type="ARBA" id="ARBA00004429"/>
    </source>
</evidence>
<dbReference type="KEGG" id="euz:DVS28_a0973"/>
<evidence type="ECO:0000256" key="2">
    <source>
        <dbReference type="ARBA" id="ARBA00007783"/>
    </source>
</evidence>
<dbReference type="PROSITE" id="PS51012">
    <property type="entry name" value="ABC_TM2"/>
    <property type="match status" value="1"/>
</dbReference>
<accession>A0A346XTX7</accession>
<keyword evidence="6 9" id="KW-0812">Transmembrane</keyword>
<evidence type="ECO:0000256" key="7">
    <source>
        <dbReference type="ARBA" id="ARBA00022989"/>
    </source>
</evidence>
<dbReference type="Proteomes" id="UP000264006">
    <property type="component" value="Chromosome"/>
</dbReference>
<dbReference type="InterPro" id="IPR047817">
    <property type="entry name" value="ABC2_TM_bact-type"/>
</dbReference>
<dbReference type="GO" id="GO:0005886">
    <property type="term" value="C:plasma membrane"/>
    <property type="evidence" value="ECO:0007669"/>
    <property type="project" value="UniProtKB-SubCell"/>
</dbReference>
<keyword evidence="7 9" id="KW-1133">Transmembrane helix</keyword>
<name>A0A346XTX7_9ACTN</name>
<evidence type="ECO:0000256" key="8">
    <source>
        <dbReference type="ARBA" id="ARBA00023136"/>
    </source>
</evidence>
<sequence length="280" mass="31313">MASEVWQSRDLLRNLISKELKVRYKGSVLGFAWSLVTPLLMAAVFTVVFATFLRVPFGNGNFTVFFLAGYLVWQFFQNSVTASAGSIIGNGPLISKVYFPRELIPFSLVISQGVHLLLALLAVTPLILYYRGFHPQLLPAIVAALLLISVFTAGVSMLFGALTVKFRDLLELLQVMMMTWFYLTPVIYSIETIRGLENGERWVDVLRLNPMTWFAELFHTLLYGIALPIDPGDPTGGVPHPPPTIPDLATWLWCLGWAVFAFTVGYVVFRRSASSFVKEI</sequence>
<feature type="transmembrane region" description="Helical" evidence="9">
    <location>
        <begin position="103"/>
        <end position="130"/>
    </location>
</feature>
<comment type="subcellular location">
    <subcellularLocation>
        <location evidence="1">Cell inner membrane</location>
        <topology evidence="1">Multi-pass membrane protein</topology>
    </subcellularLocation>
    <subcellularLocation>
        <location evidence="9">Cell membrane</location>
        <topology evidence="9">Multi-pass membrane protein</topology>
    </subcellularLocation>
</comment>
<feature type="transmembrane region" description="Helical" evidence="9">
    <location>
        <begin position="211"/>
        <end position="229"/>
    </location>
</feature>
<organism evidence="11 12">
    <name type="scientific">Euzebya pacifica</name>
    <dbReference type="NCBI Taxonomy" id="1608957"/>
    <lineage>
        <taxon>Bacteria</taxon>
        <taxon>Bacillati</taxon>
        <taxon>Actinomycetota</taxon>
        <taxon>Nitriliruptoria</taxon>
        <taxon>Euzebyales</taxon>
    </lineage>
</organism>
<evidence type="ECO:0000256" key="3">
    <source>
        <dbReference type="ARBA" id="ARBA00022448"/>
    </source>
</evidence>
<feature type="transmembrane region" description="Helical" evidence="9">
    <location>
        <begin position="60"/>
        <end position="76"/>
    </location>
</feature>
<dbReference type="GO" id="GO:0015920">
    <property type="term" value="P:lipopolysaccharide transport"/>
    <property type="evidence" value="ECO:0007669"/>
    <property type="project" value="TreeGrafter"/>
</dbReference>
<feature type="transmembrane region" description="Helical" evidence="9">
    <location>
        <begin position="31"/>
        <end position="53"/>
    </location>
</feature>
<keyword evidence="5" id="KW-0997">Cell inner membrane</keyword>
<dbReference type="PANTHER" id="PTHR30413">
    <property type="entry name" value="INNER MEMBRANE TRANSPORT PERMEASE"/>
    <property type="match status" value="1"/>
</dbReference>
<evidence type="ECO:0000313" key="12">
    <source>
        <dbReference type="Proteomes" id="UP000264006"/>
    </source>
</evidence>
<dbReference type="PANTHER" id="PTHR30413:SF8">
    <property type="entry name" value="TRANSPORT PERMEASE PROTEIN"/>
    <property type="match status" value="1"/>
</dbReference>
<evidence type="ECO:0000259" key="10">
    <source>
        <dbReference type="PROSITE" id="PS51012"/>
    </source>
</evidence>
<dbReference type="GO" id="GO:0140359">
    <property type="term" value="F:ABC-type transporter activity"/>
    <property type="evidence" value="ECO:0007669"/>
    <property type="project" value="InterPro"/>
</dbReference>
<dbReference type="InterPro" id="IPR013525">
    <property type="entry name" value="ABC2_TM"/>
</dbReference>